<feature type="signal peptide" evidence="1">
    <location>
        <begin position="1"/>
        <end position="23"/>
    </location>
</feature>
<evidence type="ECO:0000313" key="3">
    <source>
        <dbReference type="Proteomes" id="UP000276029"/>
    </source>
</evidence>
<dbReference type="PANTHER" id="PTHR10188:SF6">
    <property type="entry name" value="N(4)-(BETA-N-ACETYLGLUCOSAMINYL)-L-ASPARAGINASE"/>
    <property type="match status" value="1"/>
</dbReference>
<protein>
    <submittedName>
        <fullName evidence="2">Beta-aspartyl-peptidase (Threonine type)</fullName>
    </submittedName>
</protein>
<dbReference type="CDD" id="cd04701">
    <property type="entry name" value="Asparaginase_2"/>
    <property type="match status" value="1"/>
</dbReference>
<keyword evidence="3" id="KW-1185">Reference proteome</keyword>
<dbReference type="PANTHER" id="PTHR10188">
    <property type="entry name" value="L-ASPARAGINASE"/>
    <property type="match status" value="1"/>
</dbReference>
<accession>A0ABX9T3W4</accession>
<name>A0ABX9T3W4_SPHMI</name>
<dbReference type="InterPro" id="IPR000246">
    <property type="entry name" value="Peptidase_T2"/>
</dbReference>
<reference evidence="2 3" key="1">
    <citation type="submission" date="2018-10" db="EMBL/GenBank/DDBJ databases">
        <title>Genomic Encyclopedia of Type Strains, Phase IV (KMG-IV): sequencing the most valuable type-strain genomes for metagenomic binning, comparative biology and taxonomic classification.</title>
        <authorList>
            <person name="Goeker M."/>
        </authorList>
    </citation>
    <scope>NUCLEOTIDE SEQUENCE [LARGE SCALE GENOMIC DNA]</scope>
    <source>
        <strain evidence="2 3">DSM 19791</strain>
    </source>
</reference>
<evidence type="ECO:0000313" key="2">
    <source>
        <dbReference type="EMBL" id="RKS92108.1"/>
    </source>
</evidence>
<organism evidence="2 3">
    <name type="scientific">Sphingosinicella microcystinivorans</name>
    <dbReference type="NCBI Taxonomy" id="335406"/>
    <lineage>
        <taxon>Bacteria</taxon>
        <taxon>Pseudomonadati</taxon>
        <taxon>Pseudomonadota</taxon>
        <taxon>Alphaproteobacteria</taxon>
        <taxon>Sphingomonadales</taxon>
        <taxon>Sphingosinicellaceae</taxon>
        <taxon>Sphingosinicella</taxon>
    </lineage>
</organism>
<dbReference type="Proteomes" id="UP000276029">
    <property type="component" value="Unassembled WGS sequence"/>
</dbReference>
<feature type="chain" id="PRO_5046878243" evidence="1">
    <location>
        <begin position="24"/>
        <end position="332"/>
    </location>
</feature>
<keyword evidence="1" id="KW-0732">Signal</keyword>
<evidence type="ECO:0000256" key="1">
    <source>
        <dbReference type="SAM" id="SignalP"/>
    </source>
</evidence>
<dbReference type="Pfam" id="PF01112">
    <property type="entry name" value="Asparaginase_2"/>
    <property type="match status" value="1"/>
</dbReference>
<proteinExistence type="predicted"/>
<sequence>MMRNSLGIAAAFAAFFISNGAFAMQDWTLLIHGGAGAMAPGKLEPAQDAARRAGLAAALEAGKAVLASGGSALDAVEAAVKVLEDDPGFNAGRGSVFTYEGVNELDAAIMDGRNRAAGAVAGLTRTRNPVTAARAVMEKSPHVMLQGPGADRFARERGLDQVDPSYFRTEERWQQLQKMKENAKTGAVFDADMKYGTVGAVAKDVHGNLAAATSTGGLTGKRWGRVGDSPVLGAGTYADNRGCAVSATGSGEYYIRVGVAHEICARMRFGKENVQTAVDAVQAEVKALGGVGGVIAVSPDGTSAFSFNTPGMYRGRATSGGEFAVHIYGDED</sequence>
<dbReference type="EMBL" id="RBWX01000007">
    <property type="protein sequence ID" value="RKS92108.1"/>
    <property type="molecule type" value="Genomic_DNA"/>
</dbReference>
<dbReference type="InterPro" id="IPR029055">
    <property type="entry name" value="Ntn_hydrolases_N"/>
</dbReference>
<comment type="caution">
    <text evidence="2">The sequence shown here is derived from an EMBL/GenBank/DDBJ whole genome shotgun (WGS) entry which is preliminary data.</text>
</comment>
<gene>
    <name evidence="2" type="ORF">DFR51_1685</name>
</gene>
<dbReference type="SUPFAM" id="SSF56235">
    <property type="entry name" value="N-terminal nucleophile aminohydrolases (Ntn hydrolases)"/>
    <property type="match status" value="1"/>
</dbReference>
<dbReference type="Gene3D" id="3.60.20.30">
    <property type="entry name" value="(Glycosyl)asparaginase"/>
    <property type="match status" value="1"/>
</dbReference>